<dbReference type="OrthoDB" id="10036828at2759"/>
<dbReference type="EMBL" id="MRZV01000213">
    <property type="protein sequence ID" value="PIK55493.1"/>
    <property type="molecule type" value="Genomic_DNA"/>
</dbReference>
<dbReference type="Proteomes" id="UP000230750">
    <property type="component" value="Unassembled WGS sequence"/>
</dbReference>
<name>A0A2G8L5F5_STIJA</name>
<evidence type="ECO:0000313" key="2">
    <source>
        <dbReference type="Proteomes" id="UP000230750"/>
    </source>
</evidence>
<gene>
    <name evidence="1" type="ORF">BSL78_07574</name>
</gene>
<comment type="caution">
    <text evidence="1">The sequence shown here is derived from an EMBL/GenBank/DDBJ whole genome shotgun (WGS) entry which is preliminary data.</text>
</comment>
<keyword evidence="2" id="KW-1185">Reference proteome</keyword>
<evidence type="ECO:0000313" key="1">
    <source>
        <dbReference type="EMBL" id="PIK55493.1"/>
    </source>
</evidence>
<organism evidence="1 2">
    <name type="scientific">Stichopus japonicus</name>
    <name type="common">Sea cucumber</name>
    <dbReference type="NCBI Taxonomy" id="307972"/>
    <lineage>
        <taxon>Eukaryota</taxon>
        <taxon>Metazoa</taxon>
        <taxon>Echinodermata</taxon>
        <taxon>Eleutherozoa</taxon>
        <taxon>Echinozoa</taxon>
        <taxon>Holothuroidea</taxon>
        <taxon>Aspidochirotacea</taxon>
        <taxon>Aspidochirotida</taxon>
        <taxon>Stichopodidae</taxon>
        <taxon>Apostichopus</taxon>
    </lineage>
</organism>
<reference evidence="1 2" key="1">
    <citation type="journal article" date="2017" name="PLoS Biol.">
        <title>The sea cucumber genome provides insights into morphological evolution and visceral regeneration.</title>
        <authorList>
            <person name="Zhang X."/>
            <person name="Sun L."/>
            <person name="Yuan J."/>
            <person name="Sun Y."/>
            <person name="Gao Y."/>
            <person name="Zhang L."/>
            <person name="Li S."/>
            <person name="Dai H."/>
            <person name="Hamel J.F."/>
            <person name="Liu C."/>
            <person name="Yu Y."/>
            <person name="Liu S."/>
            <person name="Lin W."/>
            <person name="Guo K."/>
            <person name="Jin S."/>
            <person name="Xu P."/>
            <person name="Storey K.B."/>
            <person name="Huan P."/>
            <person name="Zhang T."/>
            <person name="Zhou Y."/>
            <person name="Zhang J."/>
            <person name="Lin C."/>
            <person name="Li X."/>
            <person name="Xing L."/>
            <person name="Huo D."/>
            <person name="Sun M."/>
            <person name="Wang L."/>
            <person name="Mercier A."/>
            <person name="Li F."/>
            <person name="Yang H."/>
            <person name="Xiang J."/>
        </authorList>
    </citation>
    <scope>NUCLEOTIDE SEQUENCE [LARGE SCALE GENOMIC DNA]</scope>
    <source>
        <strain evidence="1">Shaxun</strain>
        <tissue evidence="1">Muscle</tissue>
    </source>
</reference>
<dbReference type="AlphaFoldDB" id="A0A2G8L5F5"/>
<proteinExistence type="predicted"/>
<protein>
    <submittedName>
        <fullName evidence="1">Putative sorting nexin-27</fullName>
    </submittedName>
</protein>
<accession>A0A2G8L5F5</accession>
<sequence length="103" mass="11810">MYTLGEMCRFVTLVRVIAESEAVREFLGTDLRDTSEEEPHDEDGNVKVEMQIALPGRDPITMKTLKGSTTDDVYKGHYTLPLHKEMFAIQAGLKEWYCFKKHA</sequence>